<dbReference type="PANTHER" id="PTHR22807:SF61">
    <property type="entry name" value="NOL1_NOP2_SUN FAMILY PROTEIN _ ANTITERMINATION NUSB DOMAIN-CONTAINING PROTEIN"/>
    <property type="match status" value="1"/>
</dbReference>
<dbReference type="OrthoDB" id="9810297at2"/>
<keyword evidence="4" id="KW-0963">Cytoplasm</keyword>
<reference evidence="15 16" key="2">
    <citation type="journal article" date="2016" name="ISME J.">
        <title>Characterization of the first cultured representative of Verrucomicrobia subdivision 5 indicates the proposal of a novel phylum.</title>
        <authorList>
            <person name="Spring S."/>
            <person name="Bunk B."/>
            <person name="Sproer C."/>
            <person name="Schumann P."/>
            <person name="Rohde M."/>
            <person name="Tindall B.J."/>
            <person name="Klenk H.P."/>
        </authorList>
    </citation>
    <scope>NUCLEOTIDE SEQUENCE [LARGE SCALE GENOMIC DNA]</scope>
    <source>
        <strain evidence="15 16">L21-Fru-AB</strain>
    </source>
</reference>
<evidence type="ECO:0000256" key="2">
    <source>
        <dbReference type="ARBA" id="ARBA00004496"/>
    </source>
</evidence>
<name>A0A0G3EKG2_9BACT</name>
<comment type="catalytic activity">
    <reaction evidence="12">
        <text>cytidine(967) in 16S rRNA + S-adenosyl-L-methionine = 5-methylcytidine(967) in 16S rRNA + S-adenosyl-L-homocysteine + H(+)</text>
        <dbReference type="Rhea" id="RHEA:42748"/>
        <dbReference type="Rhea" id="RHEA-COMP:10219"/>
        <dbReference type="Rhea" id="RHEA-COMP:10220"/>
        <dbReference type="ChEBI" id="CHEBI:15378"/>
        <dbReference type="ChEBI" id="CHEBI:57856"/>
        <dbReference type="ChEBI" id="CHEBI:59789"/>
        <dbReference type="ChEBI" id="CHEBI:74483"/>
        <dbReference type="ChEBI" id="CHEBI:82748"/>
        <dbReference type="EC" id="2.1.1.176"/>
    </reaction>
</comment>
<comment type="similarity">
    <text evidence="13">Belongs to the class I-like SAM-binding methyltransferase superfamily. RsmB/NOP family.</text>
</comment>
<dbReference type="InterPro" id="IPR006027">
    <property type="entry name" value="NusB_RsmB_TIM44"/>
</dbReference>
<comment type="subcellular location">
    <subcellularLocation>
        <location evidence="2">Cytoplasm</location>
    </subcellularLocation>
</comment>
<organism evidence="15 16">
    <name type="scientific">Kiritimatiella glycovorans</name>
    <dbReference type="NCBI Taxonomy" id="1307763"/>
    <lineage>
        <taxon>Bacteria</taxon>
        <taxon>Pseudomonadati</taxon>
        <taxon>Kiritimatiellota</taxon>
        <taxon>Kiritimatiellia</taxon>
        <taxon>Kiritimatiellales</taxon>
        <taxon>Kiritimatiellaceae</taxon>
        <taxon>Kiritimatiella</taxon>
    </lineage>
</organism>
<dbReference type="InterPro" id="IPR029063">
    <property type="entry name" value="SAM-dependent_MTases_sf"/>
</dbReference>
<keyword evidence="7 13" id="KW-0808">Transferase</keyword>
<dbReference type="Gene3D" id="3.40.50.150">
    <property type="entry name" value="Vaccinia Virus protein VP39"/>
    <property type="match status" value="1"/>
</dbReference>
<evidence type="ECO:0000256" key="13">
    <source>
        <dbReference type="PROSITE-ProRule" id="PRU01023"/>
    </source>
</evidence>
<dbReference type="PRINTS" id="PR02008">
    <property type="entry name" value="RCMTFAMILY"/>
</dbReference>
<dbReference type="EMBL" id="CP010904">
    <property type="protein sequence ID" value="AKJ64664.1"/>
    <property type="molecule type" value="Genomic_DNA"/>
</dbReference>
<dbReference type="GO" id="GO:0006355">
    <property type="term" value="P:regulation of DNA-templated transcription"/>
    <property type="evidence" value="ECO:0007669"/>
    <property type="project" value="InterPro"/>
</dbReference>
<dbReference type="Proteomes" id="UP000035268">
    <property type="component" value="Chromosome"/>
</dbReference>
<dbReference type="GO" id="GO:0005737">
    <property type="term" value="C:cytoplasm"/>
    <property type="evidence" value="ECO:0007669"/>
    <property type="project" value="UniProtKB-SubCell"/>
</dbReference>
<dbReference type="NCBIfam" id="TIGR00563">
    <property type="entry name" value="rsmB"/>
    <property type="match status" value="1"/>
</dbReference>
<evidence type="ECO:0000256" key="9">
    <source>
        <dbReference type="ARBA" id="ARBA00022884"/>
    </source>
</evidence>
<dbReference type="InterPro" id="IPR035926">
    <property type="entry name" value="NusB-like_sf"/>
</dbReference>
<evidence type="ECO:0000256" key="8">
    <source>
        <dbReference type="ARBA" id="ARBA00022691"/>
    </source>
</evidence>
<dbReference type="InterPro" id="IPR004573">
    <property type="entry name" value="rRNA_ssu_MeTfrase_B"/>
</dbReference>
<dbReference type="CDD" id="cd02440">
    <property type="entry name" value="AdoMet_MTases"/>
    <property type="match status" value="1"/>
</dbReference>
<dbReference type="InterPro" id="IPR001678">
    <property type="entry name" value="MeTrfase_RsmB-F_NOP2_dom"/>
</dbReference>
<keyword evidence="9 13" id="KW-0694">RNA-binding</keyword>
<dbReference type="InterPro" id="IPR054728">
    <property type="entry name" value="RsmB-like_ferredoxin"/>
</dbReference>
<evidence type="ECO:0000256" key="3">
    <source>
        <dbReference type="ARBA" id="ARBA00012140"/>
    </source>
</evidence>
<feature type="binding site" evidence="13">
    <location>
        <position position="326"/>
    </location>
    <ligand>
        <name>S-adenosyl-L-methionine</name>
        <dbReference type="ChEBI" id="CHEBI:59789"/>
    </ligand>
</feature>
<proteinExistence type="inferred from homology"/>
<dbReference type="PATRIC" id="fig|1609981.3.peg.1472"/>
<keyword evidence="5" id="KW-0698">rRNA processing</keyword>
<evidence type="ECO:0000313" key="16">
    <source>
        <dbReference type="Proteomes" id="UP000035268"/>
    </source>
</evidence>
<dbReference type="Gene3D" id="1.10.940.10">
    <property type="entry name" value="NusB-like"/>
    <property type="match status" value="1"/>
</dbReference>
<sequence length="431" mass="49293">MNRTRFKSDDRDDPRAVAAGIITEWLAEPDHFPERSLSRVKRNRAFVTELVYGVVRRLLTLEWIENQFMSHSPPRPVQAILHIGVYQLIFMDDVEEYAAVHESVGLAEEGWRGLINAVLRRVQRERTFVLRRLSRAELTARYSFPDELVRRWTRHYGETDTARLCEWHNEPPQTCVRPDPRRIDAPAFEARCREAGIELVPHPFRARDRCFVLPRGVAVPDVPGYREGLFTIQDPSTLTAVDLLDPQPGETVLDACAAPGGKLQVMAARMNGEGRLVAMEKHADRVDRLRENLERTRDGWVELRIADATEPPSPEEQETFDAILLDVPCTNTGVLRRRADARWRFSPARLKKLNRLQTALLDAALPRLRPGGRLVYSTCSLEEEENEKLLRGWVSGHPDAHFAKARKNFPPRSHSDGSYAALVRKIPREDS</sequence>
<feature type="binding site" evidence="13">
    <location>
        <position position="307"/>
    </location>
    <ligand>
        <name>S-adenosyl-L-methionine</name>
        <dbReference type="ChEBI" id="CHEBI:59789"/>
    </ligand>
</feature>
<gene>
    <name evidence="15" type="primary">rsmB_1</name>
    <name evidence="15" type="ORF">L21SP4_01417</name>
</gene>
<evidence type="ECO:0000256" key="4">
    <source>
        <dbReference type="ARBA" id="ARBA00022490"/>
    </source>
</evidence>
<dbReference type="InterPro" id="IPR049560">
    <property type="entry name" value="MeTrfase_RsmB-F_NOP2_cat"/>
</dbReference>
<dbReference type="Pfam" id="PF01189">
    <property type="entry name" value="Methyltr_RsmB-F"/>
    <property type="match status" value="1"/>
</dbReference>
<feature type="active site" description="Nucleophile" evidence="13">
    <location>
        <position position="379"/>
    </location>
</feature>
<dbReference type="AlphaFoldDB" id="A0A0G3EKG2"/>
<dbReference type="STRING" id="1307763.L21SP4_01417"/>
<evidence type="ECO:0000256" key="1">
    <source>
        <dbReference type="ARBA" id="ARBA00002724"/>
    </source>
</evidence>
<comment type="function">
    <text evidence="1">Specifically methylates the cytosine at position 967 (m5C967) of 16S rRNA.</text>
</comment>
<evidence type="ECO:0000256" key="12">
    <source>
        <dbReference type="ARBA" id="ARBA00047283"/>
    </source>
</evidence>
<evidence type="ECO:0000256" key="11">
    <source>
        <dbReference type="ARBA" id="ARBA00031088"/>
    </source>
</evidence>
<evidence type="ECO:0000313" key="15">
    <source>
        <dbReference type="EMBL" id="AKJ64664.1"/>
    </source>
</evidence>
<evidence type="ECO:0000256" key="7">
    <source>
        <dbReference type="ARBA" id="ARBA00022679"/>
    </source>
</evidence>
<dbReference type="GO" id="GO:0003723">
    <property type="term" value="F:RNA binding"/>
    <property type="evidence" value="ECO:0007669"/>
    <property type="project" value="UniProtKB-UniRule"/>
</dbReference>
<keyword evidence="16" id="KW-1185">Reference proteome</keyword>
<dbReference type="SUPFAM" id="SSF53335">
    <property type="entry name" value="S-adenosyl-L-methionine-dependent methyltransferases"/>
    <property type="match status" value="1"/>
</dbReference>
<keyword evidence="8 13" id="KW-0949">S-adenosyl-L-methionine</keyword>
<dbReference type="Pfam" id="PF22458">
    <property type="entry name" value="RsmF-B_ferredox"/>
    <property type="match status" value="1"/>
</dbReference>
<dbReference type="EC" id="2.1.1.176" evidence="3"/>
<feature type="binding site" evidence="13">
    <location>
        <position position="280"/>
    </location>
    <ligand>
        <name>S-adenosyl-L-methionine</name>
        <dbReference type="ChEBI" id="CHEBI:59789"/>
    </ligand>
</feature>
<evidence type="ECO:0000256" key="5">
    <source>
        <dbReference type="ARBA" id="ARBA00022552"/>
    </source>
</evidence>
<accession>A0A0G3EKG2</accession>
<dbReference type="SUPFAM" id="SSF48013">
    <property type="entry name" value="NusB-like"/>
    <property type="match status" value="1"/>
</dbReference>
<evidence type="ECO:0000256" key="6">
    <source>
        <dbReference type="ARBA" id="ARBA00022603"/>
    </source>
</evidence>
<dbReference type="InterPro" id="IPR023267">
    <property type="entry name" value="RCMT"/>
</dbReference>
<dbReference type="PANTHER" id="PTHR22807">
    <property type="entry name" value="NOP2 YEAST -RELATED NOL1/NOP2/FMU SUN DOMAIN-CONTAINING"/>
    <property type="match status" value="1"/>
</dbReference>
<dbReference type="KEGG" id="vbl:L21SP4_01417"/>
<keyword evidence="6 13" id="KW-0489">Methyltransferase</keyword>
<reference evidence="16" key="1">
    <citation type="submission" date="2015-02" db="EMBL/GenBank/DDBJ databases">
        <title>Description and complete genome sequence of the first cultured representative of the subdivision 5 of the Verrucomicrobia phylum.</title>
        <authorList>
            <person name="Spring S."/>
            <person name="Bunk B."/>
            <person name="Sproer C."/>
            <person name="Klenk H.-P."/>
        </authorList>
    </citation>
    <scope>NUCLEOTIDE SEQUENCE [LARGE SCALE GENOMIC DNA]</scope>
    <source>
        <strain evidence="16">L21-Fru-AB</strain>
    </source>
</reference>
<dbReference type="PROSITE" id="PS51686">
    <property type="entry name" value="SAM_MT_RSMB_NOP"/>
    <property type="match status" value="1"/>
</dbReference>
<evidence type="ECO:0000256" key="10">
    <source>
        <dbReference type="ARBA" id="ARBA00030399"/>
    </source>
</evidence>
<protein>
    <recommendedName>
        <fullName evidence="3">16S rRNA (cytosine(967)-C(5))-methyltransferase</fullName>
        <ecNumber evidence="3">2.1.1.176</ecNumber>
    </recommendedName>
    <alternativeName>
        <fullName evidence="10">16S rRNA m5C967 methyltransferase</fullName>
    </alternativeName>
    <alternativeName>
        <fullName evidence="11">rRNA (cytosine-C(5)-)-methyltransferase RsmB</fullName>
    </alternativeName>
</protein>
<dbReference type="RefSeq" id="WP_052881971.1">
    <property type="nucleotide sequence ID" value="NZ_CP010904.1"/>
</dbReference>
<dbReference type="GO" id="GO:0008649">
    <property type="term" value="F:rRNA methyltransferase activity"/>
    <property type="evidence" value="ECO:0007669"/>
    <property type="project" value="InterPro"/>
</dbReference>
<feature type="domain" description="SAM-dependent MTase RsmB/NOP-type" evidence="14">
    <location>
        <begin position="164"/>
        <end position="431"/>
    </location>
</feature>
<feature type="binding site" evidence="13">
    <location>
        <begin position="256"/>
        <end position="262"/>
    </location>
    <ligand>
        <name>S-adenosyl-L-methionine</name>
        <dbReference type="ChEBI" id="CHEBI:59789"/>
    </ligand>
</feature>
<evidence type="ECO:0000259" key="14">
    <source>
        <dbReference type="PROSITE" id="PS51686"/>
    </source>
</evidence>
<dbReference type="Pfam" id="PF01029">
    <property type="entry name" value="NusB"/>
    <property type="match status" value="1"/>
</dbReference>